<name>A0AB36P400_9FLAO</name>
<dbReference type="GO" id="GO:0016787">
    <property type="term" value="F:hydrolase activity"/>
    <property type="evidence" value="ECO:0007669"/>
    <property type="project" value="UniProtKB-KW"/>
</dbReference>
<accession>A0AB36P400</accession>
<dbReference type="RefSeq" id="WP_073397177.1">
    <property type="nucleotide sequence ID" value="NZ_FRBX01000005.1"/>
</dbReference>
<dbReference type="Proteomes" id="UP000184216">
    <property type="component" value="Unassembled WGS sequence"/>
</dbReference>
<protein>
    <submittedName>
        <fullName evidence="1">Diadenosine tetraphosphate hydrolase</fullName>
    </submittedName>
</protein>
<evidence type="ECO:0000313" key="1">
    <source>
        <dbReference type="EMBL" id="OXB06235.1"/>
    </source>
</evidence>
<sequence>MTDFTKIEYLKNGNQKQVLAYKILSEYKVLANIAEFDPILVGTIPINIDIENSDLDIICYCKNKEYFIEKLKSFFGNKNEFTIREPIIDNEETVVANFKIERFEIEIFGQNIPVKNQNGYKHMIIEHKILQSKGEDFRLEIIKLKQKGYKTEPAFGFLLGLKGNPYQELLNHKINSAS</sequence>
<comment type="caution">
    <text evidence="1">The sequence shown here is derived from an EMBL/GenBank/DDBJ whole genome shotgun (WGS) entry which is preliminary data.</text>
</comment>
<organism evidence="1 4">
    <name type="scientific">Flavobacterium pectinovorum</name>
    <dbReference type="NCBI Taxonomy" id="29533"/>
    <lineage>
        <taxon>Bacteria</taxon>
        <taxon>Pseudomonadati</taxon>
        <taxon>Bacteroidota</taxon>
        <taxon>Flavobacteriia</taxon>
        <taxon>Flavobacteriales</taxon>
        <taxon>Flavobacteriaceae</taxon>
        <taxon>Flavobacterium</taxon>
    </lineage>
</organism>
<reference evidence="2 3" key="2">
    <citation type="submission" date="2016-11" db="EMBL/GenBank/DDBJ databases">
        <authorList>
            <person name="Varghese N."/>
            <person name="Submissions S."/>
        </authorList>
    </citation>
    <scope>NUCLEOTIDE SEQUENCE [LARGE SCALE GENOMIC DNA]</scope>
    <source>
        <strain evidence="2 3">DSM 6368</strain>
    </source>
</reference>
<dbReference type="EMBL" id="MUHB01000007">
    <property type="protein sequence ID" value="OXB06235.1"/>
    <property type="molecule type" value="Genomic_DNA"/>
</dbReference>
<dbReference type="Proteomes" id="UP000198431">
    <property type="component" value="Unassembled WGS sequence"/>
</dbReference>
<dbReference type="AlphaFoldDB" id="A0AB36P400"/>
<dbReference type="Pfam" id="PF14091">
    <property type="entry name" value="DUF4269"/>
    <property type="match status" value="1"/>
</dbReference>
<evidence type="ECO:0000313" key="3">
    <source>
        <dbReference type="Proteomes" id="UP000184216"/>
    </source>
</evidence>
<evidence type="ECO:0000313" key="2">
    <source>
        <dbReference type="EMBL" id="SHM98792.1"/>
    </source>
</evidence>
<dbReference type="InterPro" id="IPR025365">
    <property type="entry name" value="DUF4269"/>
</dbReference>
<proteinExistence type="predicted"/>
<dbReference type="EMBL" id="FRBX01000005">
    <property type="protein sequence ID" value="SHM98792.1"/>
    <property type="molecule type" value="Genomic_DNA"/>
</dbReference>
<keyword evidence="1" id="KW-0378">Hydrolase</keyword>
<keyword evidence="3" id="KW-1185">Reference proteome</keyword>
<reference evidence="1 4" key="1">
    <citation type="submission" date="2016-11" db="EMBL/GenBank/DDBJ databases">
        <title>Whole genomes of Flavobacteriaceae.</title>
        <authorList>
            <person name="Stine C."/>
            <person name="Li C."/>
            <person name="Tadesse D."/>
        </authorList>
    </citation>
    <scope>NUCLEOTIDE SEQUENCE [LARGE SCALE GENOMIC DNA]</scope>
    <source>
        <strain evidence="1 4">ATCC 19366</strain>
    </source>
</reference>
<evidence type="ECO:0000313" key="4">
    <source>
        <dbReference type="Proteomes" id="UP000198431"/>
    </source>
</evidence>
<gene>
    <name evidence="1" type="ORF">B0A72_09600</name>
    <name evidence="2" type="ORF">SAMN05444387_3697</name>
</gene>